<organism evidence="10 11">
    <name type="scientific">Metallococcus carri</name>
    <dbReference type="NCBI Taxonomy" id="1656884"/>
    <lineage>
        <taxon>Bacteria</taxon>
        <taxon>Bacillati</taxon>
        <taxon>Actinomycetota</taxon>
        <taxon>Actinomycetes</taxon>
        <taxon>Micrococcales</taxon>
        <taxon>Dermacoccaceae</taxon>
        <taxon>Metallococcus</taxon>
    </lineage>
</organism>
<evidence type="ECO:0000259" key="9">
    <source>
        <dbReference type="Pfam" id="PF09179"/>
    </source>
</evidence>
<comment type="caution">
    <text evidence="10">The sequence shown here is derived from an EMBL/GenBank/DDBJ whole genome shotgun (WGS) entry which is preliminary data.</text>
</comment>
<comment type="similarity">
    <text evidence="7">Belongs to the tRNA(Ile)-lysidine synthase family.</text>
</comment>
<dbReference type="InterPro" id="IPR012094">
    <property type="entry name" value="tRNA_Ile_lys_synt"/>
</dbReference>
<protein>
    <recommendedName>
        <fullName evidence="7">tRNA(Ile)-lysidine synthase</fullName>
        <ecNumber evidence="7">6.3.4.19</ecNumber>
    </recommendedName>
    <alternativeName>
        <fullName evidence="7">tRNA(Ile)-2-lysyl-cytidine synthase</fullName>
    </alternativeName>
    <alternativeName>
        <fullName evidence="7">tRNA(Ile)-lysidine synthetase</fullName>
    </alternativeName>
</protein>
<evidence type="ECO:0000256" key="2">
    <source>
        <dbReference type="ARBA" id="ARBA00022598"/>
    </source>
</evidence>
<feature type="binding site" evidence="7">
    <location>
        <begin position="28"/>
        <end position="33"/>
    </location>
    <ligand>
        <name>ATP</name>
        <dbReference type="ChEBI" id="CHEBI:30616"/>
    </ligand>
</feature>
<dbReference type="InterPro" id="IPR014729">
    <property type="entry name" value="Rossmann-like_a/b/a_fold"/>
</dbReference>
<dbReference type="SUPFAM" id="SSF52402">
    <property type="entry name" value="Adenine nucleotide alpha hydrolases-like"/>
    <property type="match status" value="1"/>
</dbReference>
<keyword evidence="5 7" id="KW-0067">ATP-binding</keyword>
<keyword evidence="2 7" id="KW-0436">Ligase</keyword>
<dbReference type="Pfam" id="PF09179">
    <property type="entry name" value="TilS"/>
    <property type="match status" value="1"/>
</dbReference>
<dbReference type="Pfam" id="PF01171">
    <property type="entry name" value="ATP_bind_3"/>
    <property type="match status" value="1"/>
</dbReference>
<comment type="domain">
    <text evidence="7">The N-terminal region contains the highly conserved SGGXDS motif, predicted to be a P-loop motif involved in ATP binding.</text>
</comment>
<keyword evidence="11" id="KW-1185">Reference proteome</keyword>
<accession>A0A967EA03</accession>
<dbReference type="PANTHER" id="PTHR43033:SF1">
    <property type="entry name" value="TRNA(ILE)-LYSIDINE SYNTHASE-RELATED"/>
    <property type="match status" value="1"/>
</dbReference>
<dbReference type="CDD" id="cd01992">
    <property type="entry name" value="TilS_N"/>
    <property type="match status" value="1"/>
</dbReference>
<sequence length="321" mass="33383">MAGPHPAVAATRVAVRPLLDHPVLVACSGGADSLALAAAVAFEAPRAGVVAGAVVVDHGLQNDSAEIAETAAAQCRSLGLAPVTVSRVSVGGAGGPEAAARSARYDALHAASAAHDDALVLLGHTRDDQAESVLLAMARGSGIRSLSGMAAAGPGVLRRPFLSVTRAQTREACLHLGLQPWDDPHNEDPAYRRVRVRKALGELESLLGPGLVSGLARTAALAREDADLLDELAADAADRLGAPPWPVDELAALPRPVRTRAWRLLMNRCGATTMDVSSTQVGWLDELITRWRGQGAIDVAGGLRVARTDGQITVSRPRRLE</sequence>
<dbReference type="RefSeq" id="WP_166194741.1">
    <property type="nucleotide sequence ID" value="NZ_JAAOIV010000003.1"/>
</dbReference>
<dbReference type="GO" id="GO:0005524">
    <property type="term" value="F:ATP binding"/>
    <property type="evidence" value="ECO:0007669"/>
    <property type="project" value="UniProtKB-UniRule"/>
</dbReference>
<name>A0A967EA03_9MICO</name>
<feature type="domain" description="tRNA(Ile)-lysidine/2-thiocytidine synthase N-terminal" evidence="8">
    <location>
        <begin position="23"/>
        <end position="198"/>
    </location>
</feature>
<dbReference type="HAMAP" id="MF_01161">
    <property type="entry name" value="tRNA_Ile_lys_synt"/>
    <property type="match status" value="1"/>
</dbReference>
<comment type="catalytic activity">
    <reaction evidence="6 7">
        <text>cytidine(34) in tRNA(Ile2) + L-lysine + ATP = lysidine(34) in tRNA(Ile2) + AMP + diphosphate + H(+)</text>
        <dbReference type="Rhea" id="RHEA:43744"/>
        <dbReference type="Rhea" id="RHEA-COMP:10625"/>
        <dbReference type="Rhea" id="RHEA-COMP:10670"/>
        <dbReference type="ChEBI" id="CHEBI:15378"/>
        <dbReference type="ChEBI" id="CHEBI:30616"/>
        <dbReference type="ChEBI" id="CHEBI:32551"/>
        <dbReference type="ChEBI" id="CHEBI:33019"/>
        <dbReference type="ChEBI" id="CHEBI:82748"/>
        <dbReference type="ChEBI" id="CHEBI:83665"/>
        <dbReference type="ChEBI" id="CHEBI:456215"/>
        <dbReference type="EC" id="6.3.4.19"/>
    </reaction>
</comment>
<dbReference type="InterPro" id="IPR012795">
    <property type="entry name" value="tRNA_Ile_lys_synt_N"/>
</dbReference>
<dbReference type="GO" id="GO:0005737">
    <property type="term" value="C:cytoplasm"/>
    <property type="evidence" value="ECO:0007669"/>
    <property type="project" value="UniProtKB-SubCell"/>
</dbReference>
<keyword evidence="1 7" id="KW-0963">Cytoplasm</keyword>
<dbReference type="PANTHER" id="PTHR43033">
    <property type="entry name" value="TRNA(ILE)-LYSIDINE SYNTHASE-RELATED"/>
    <property type="match status" value="1"/>
</dbReference>
<feature type="domain" description="tRNA(Ile)-lysidine synthase substrate-binding" evidence="9">
    <location>
        <begin position="247"/>
        <end position="311"/>
    </location>
</feature>
<dbReference type="EC" id="6.3.4.19" evidence="7"/>
<dbReference type="EMBL" id="JAAOIV010000003">
    <property type="protein sequence ID" value="NHN55369.1"/>
    <property type="molecule type" value="Genomic_DNA"/>
</dbReference>
<dbReference type="NCBIfam" id="TIGR02432">
    <property type="entry name" value="lysidine_TilS_N"/>
    <property type="match status" value="1"/>
</dbReference>
<proteinExistence type="inferred from homology"/>
<evidence type="ECO:0000256" key="6">
    <source>
        <dbReference type="ARBA" id="ARBA00048539"/>
    </source>
</evidence>
<gene>
    <name evidence="7 10" type="primary">tilS</name>
    <name evidence="10" type="ORF">G9U51_06165</name>
</gene>
<evidence type="ECO:0000313" key="10">
    <source>
        <dbReference type="EMBL" id="NHN55369.1"/>
    </source>
</evidence>
<evidence type="ECO:0000256" key="7">
    <source>
        <dbReference type="HAMAP-Rule" id="MF_01161"/>
    </source>
</evidence>
<evidence type="ECO:0000256" key="3">
    <source>
        <dbReference type="ARBA" id="ARBA00022694"/>
    </source>
</evidence>
<dbReference type="Proteomes" id="UP000744769">
    <property type="component" value="Unassembled WGS sequence"/>
</dbReference>
<dbReference type="InterPro" id="IPR011063">
    <property type="entry name" value="TilS/TtcA_N"/>
</dbReference>
<evidence type="ECO:0000256" key="4">
    <source>
        <dbReference type="ARBA" id="ARBA00022741"/>
    </source>
</evidence>
<dbReference type="GO" id="GO:0032267">
    <property type="term" value="F:tRNA(Ile)-lysidine synthase activity"/>
    <property type="evidence" value="ECO:0007669"/>
    <property type="project" value="UniProtKB-EC"/>
</dbReference>
<reference evidence="10" key="1">
    <citation type="submission" date="2020-03" db="EMBL/GenBank/DDBJ databases">
        <title>Draft sequencing of Calidifontibacter sp. DB0510.</title>
        <authorList>
            <person name="Kim D.-U."/>
        </authorList>
    </citation>
    <scope>NUCLEOTIDE SEQUENCE</scope>
    <source>
        <strain evidence="10">DB0510</strain>
    </source>
</reference>
<dbReference type="SUPFAM" id="SSF82829">
    <property type="entry name" value="MesJ substrate recognition domain-like"/>
    <property type="match status" value="1"/>
</dbReference>
<evidence type="ECO:0000256" key="1">
    <source>
        <dbReference type="ARBA" id="ARBA00022490"/>
    </source>
</evidence>
<keyword evidence="4 7" id="KW-0547">Nucleotide-binding</keyword>
<dbReference type="AlphaFoldDB" id="A0A967EA03"/>
<keyword evidence="3 7" id="KW-0819">tRNA processing</keyword>
<dbReference type="Gene3D" id="3.40.50.620">
    <property type="entry name" value="HUPs"/>
    <property type="match status" value="1"/>
</dbReference>
<dbReference type="GO" id="GO:0006400">
    <property type="term" value="P:tRNA modification"/>
    <property type="evidence" value="ECO:0007669"/>
    <property type="project" value="UniProtKB-UniRule"/>
</dbReference>
<evidence type="ECO:0000313" key="11">
    <source>
        <dbReference type="Proteomes" id="UP000744769"/>
    </source>
</evidence>
<evidence type="ECO:0000256" key="5">
    <source>
        <dbReference type="ARBA" id="ARBA00022840"/>
    </source>
</evidence>
<comment type="subcellular location">
    <subcellularLocation>
        <location evidence="7">Cytoplasm</location>
    </subcellularLocation>
</comment>
<dbReference type="InterPro" id="IPR015262">
    <property type="entry name" value="tRNA_Ile_lys_synt_subst-bd"/>
</dbReference>
<evidence type="ECO:0000259" key="8">
    <source>
        <dbReference type="Pfam" id="PF01171"/>
    </source>
</evidence>
<comment type="function">
    <text evidence="7">Ligates lysine onto the cytidine present at position 34 of the AUA codon-specific tRNA(Ile) that contains the anticodon CAU, in an ATP-dependent manner. Cytidine is converted to lysidine, thus changing the amino acid specificity of the tRNA from methionine to isoleucine.</text>
</comment>